<proteinExistence type="predicted"/>
<evidence type="ECO:0000259" key="1">
    <source>
        <dbReference type="Pfam" id="PF12728"/>
    </source>
</evidence>
<dbReference type="InterPro" id="IPR041657">
    <property type="entry name" value="HTH_17"/>
</dbReference>
<dbReference type="AlphaFoldDB" id="A0A346XW63"/>
<gene>
    <name evidence="2" type="ORF">DVS28_a1769</name>
</gene>
<feature type="domain" description="Helix-turn-helix" evidence="1">
    <location>
        <begin position="2"/>
        <end position="33"/>
    </location>
</feature>
<dbReference type="GO" id="GO:0003677">
    <property type="term" value="F:DNA binding"/>
    <property type="evidence" value="ECO:0007669"/>
    <property type="project" value="InterPro"/>
</dbReference>
<dbReference type="Proteomes" id="UP000264006">
    <property type="component" value="Chromosome"/>
</dbReference>
<dbReference type="Pfam" id="PF12728">
    <property type="entry name" value="HTH_17"/>
    <property type="match status" value="1"/>
</dbReference>
<dbReference type="EMBL" id="CP031165">
    <property type="protein sequence ID" value="AXV06460.1"/>
    <property type="molecule type" value="Genomic_DNA"/>
</dbReference>
<reference evidence="2 3" key="1">
    <citation type="submission" date="2018-09" db="EMBL/GenBank/DDBJ databases">
        <title>Complete genome sequence of Euzebya sp. DY32-46 isolated from seawater of Pacific Ocean.</title>
        <authorList>
            <person name="Xu L."/>
            <person name="Wu Y.-H."/>
            <person name="Xu X.-W."/>
        </authorList>
    </citation>
    <scope>NUCLEOTIDE SEQUENCE [LARGE SCALE GENOMIC DNA]</scope>
    <source>
        <strain evidence="2 3">DY32-46</strain>
    </source>
</reference>
<keyword evidence="3" id="KW-1185">Reference proteome</keyword>
<name>A0A346XW63_9ACTN</name>
<sequence length="50" mass="5687">MTVYRLIKAGDLPAIRVGKNYRIRGRELSDYIDASFEAVAREARTADETK</sequence>
<dbReference type="InterPro" id="IPR010093">
    <property type="entry name" value="SinI_DNA-bd"/>
</dbReference>
<organism evidence="2 3">
    <name type="scientific">Euzebya pacifica</name>
    <dbReference type="NCBI Taxonomy" id="1608957"/>
    <lineage>
        <taxon>Bacteria</taxon>
        <taxon>Bacillati</taxon>
        <taxon>Actinomycetota</taxon>
        <taxon>Nitriliruptoria</taxon>
        <taxon>Euzebyales</taxon>
    </lineage>
</organism>
<evidence type="ECO:0000313" key="2">
    <source>
        <dbReference type="EMBL" id="AXV06460.1"/>
    </source>
</evidence>
<evidence type="ECO:0000313" key="3">
    <source>
        <dbReference type="Proteomes" id="UP000264006"/>
    </source>
</evidence>
<accession>A0A346XW63</accession>
<protein>
    <recommendedName>
        <fullName evidence="1">Helix-turn-helix domain-containing protein</fullName>
    </recommendedName>
</protein>
<dbReference type="KEGG" id="euz:DVS28_a1769"/>
<dbReference type="NCBIfam" id="TIGR01764">
    <property type="entry name" value="excise"/>
    <property type="match status" value="1"/>
</dbReference>